<proteinExistence type="predicted"/>
<dbReference type="AlphaFoldDB" id="A0A6N7UT33"/>
<keyword evidence="1" id="KW-0472">Membrane</keyword>
<gene>
    <name evidence="2" type="ORF">FYJ34_07930</name>
</gene>
<evidence type="ECO:0000256" key="1">
    <source>
        <dbReference type="SAM" id="Phobius"/>
    </source>
</evidence>
<sequence>MSFVTIIFATLTALEFVYIFYLETIATTSSTTSRVFKMEESELSRKSVKTLFKNQGIYNLLIAGLILTALYIFPSTQWVALLMGYVVLVALYGGITSDKGIIFKQGGLAILTLISMLF</sequence>
<dbReference type="PANTHER" id="PTHR38446">
    <property type="entry name" value="BLL0914 PROTEIN"/>
    <property type="match status" value="1"/>
</dbReference>
<feature type="transmembrane region" description="Helical" evidence="1">
    <location>
        <begin position="6"/>
        <end position="28"/>
    </location>
</feature>
<feature type="transmembrane region" description="Helical" evidence="1">
    <location>
        <begin position="78"/>
        <end position="95"/>
    </location>
</feature>
<name>A0A6N7UT33_9FIRM</name>
<reference evidence="2 3" key="1">
    <citation type="submission" date="2019-08" db="EMBL/GenBank/DDBJ databases">
        <title>In-depth cultivation of the pig gut microbiome towards novel bacterial diversity and tailored functional studies.</title>
        <authorList>
            <person name="Wylensek D."/>
            <person name="Hitch T.C.A."/>
            <person name="Clavel T."/>
        </authorList>
    </citation>
    <scope>NUCLEOTIDE SEQUENCE [LARGE SCALE GENOMIC DNA]</scope>
    <source>
        <strain evidence="2 3">68-1-5</strain>
    </source>
</reference>
<keyword evidence="3" id="KW-1185">Reference proteome</keyword>
<keyword evidence="1" id="KW-0812">Transmembrane</keyword>
<feature type="transmembrane region" description="Helical" evidence="1">
    <location>
        <begin position="56"/>
        <end position="72"/>
    </location>
</feature>
<comment type="caution">
    <text evidence="2">The sequence shown here is derived from an EMBL/GenBank/DDBJ whole genome shotgun (WGS) entry which is preliminary data.</text>
</comment>
<keyword evidence="1" id="KW-1133">Transmembrane helix</keyword>
<evidence type="ECO:0000313" key="2">
    <source>
        <dbReference type="EMBL" id="MSR94188.1"/>
    </source>
</evidence>
<dbReference type="PANTHER" id="PTHR38446:SF1">
    <property type="entry name" value="BLL0914 PROTEIN"/>
    <property type="match status" value="1"/>
</dbReference>
<dbReference type="Pfam" id="PF06993">
    <property type="entry name" value="DUF1304"/>
    <property type="match status" value="1"/>
</dbReference>
<accession>A0A6N7UT33</accession>
<dbReference type="InterPro" id="IPR009732">
    <property type="entry name" value="DUF1304"/>
</dbReference>
<dbReference type="RefSeq" id="WP_154477658.1">
    <property type="nucleotide sequence ID" value="NZ_JAQYBV010000066.1"/>
</dbReference>
<dbReference type="EMBL" id="VULY01000018">
    <property type="protein sequence ID" value="MSR94188.1"/>
    <property type="molecule type" value="Genomic_DNA"/>
</dbReference>
<protein>
    <submittedName>
        <fullName evidence="2">DUF1304 family protein</fullName>
    </submittedName>
</protein>
<evidence type="ECO:0000313" key="3">
    <source>
        <dbReference type="Proteomes" id="UP000434409"/>
    </source>
</evidence>
<organism evidence="2 3">
    <name type="scientific">Suipraeoptans intestinalis</name>
    <dbReference type="NCBI Taxonomy" id="2606628"/>
    <lineage>
        <taxon>Bacteria</taxon>
        <taxon>Bacillati</taxon>
        <taxon>Bacillota</taxon>
        <taxon>Clostridia</taxon>
        <taxon>Lachnospirales</taxon>
        <taxon>Lachnospiraceae</taxon>
        <taxon>Suipraeoptans</taxon>
    </lineage>
</organism>
<dbReference type="Proteomes" id="UP000434409">
    <property type="component" value="Unassembled WGS sequence"/>
</dbReference>